<protein>
    <submittedName>
        <fullName evidence="2">Uncharacterized protein</fullName>
    </submittedName>
</protein>
<accession>A0A813D219</accession>
<dbReference type="OrthoDB" id="437762at2759"/>
<feature type="region of interest" description="Disordered" evidence="1">
    <location>
        <begin position="365"/>
        <end position="394"/>
    </location>
</feature>
<dbReference type="Proteomes" id="UP000654075">
    <property type="component" value="Unassembled WGS sequence"/>
</dbReference>
<feature type="compositionally biased region" description="Basic and acidic residues" evidence="1">
    <location>
        <begin position="1190"/>
        <end position="1204"/>
    </location>
</feature>
<keyword evidence="3" id="KW-1185">Reference proteome</keyword>
<feature type="compositionally biased region" description="Gly residues" evidence="1">
    <location>
        <begin position="881"/>
        <end position="898"/>
    </location>
</feature>
<feature type="region of interest" description="Disordered" evidence="1">
    <location>
        <begin position="1141"/>
        <end position="1204"/>
    </location>
</feature>
<reference evidence="2" key="1">
    <citation type="submission" date="2021-02" db="EMBL/GenBank/DDBJ databases">
        <authorList>
            <person name="Dougan E. K."/>
            <person name="Rhodes N."/>
            <person name="Thang M."/>
            <person name="Chan C."/>
        </authorList>
    </citation>
    <scope>NUCLEOTIDE SEQUENCE</scope>
</reference>
<feature type="compositionally biased region" description="Low complexity" evidence="1">
    <location>
        <begin position="952"/>
        <end position="967"/>
    </location>
</feature>
<proteinExistence type="predicted"/>
<sequence length="1453" mass="155959">MQDTWAALSDQRCTPLLTPSARGNSSGHADEDSGIQVQQDGFYSARDDRKQASVKAEVYSARAVGGRAKIGSHSQDGQSGGWELLLGTSSYDKAALALLGEDAAGKKALKSKAKSSPGSHNAFLFAASPAATAGSFRTAGPNVGVTVAQAQETGNAVLFALRPAVDSQGAVEALAKSAATATATSSARKILCRPRSTGVQEKPQPSDEGGKPEAGPSKGVKAMKRAMALKLVTGKSRHKDGNTESGEPEIEEDGQRKEKRQVDQATRREGPESANSSTKPPCGGLPVPGLKRLASSHKEDEKKLRETLAEASKTVAGASQTRGRRLSVSARTGLVGKISAKANAEAPLAAAAAPAGNVVVGMNADAPSASKSRRAPRDRNRTAENDATMEANSGPKDKWKVVEKSFEAPLCSFQELVNAENNPLSLADSLEKLRHVSGGPNFTWERSKGAYGGQVNITFPIILWYQHSWEEETKKTRTNCSVSFLHKPGCAYVYQPTLPISVLILEPKKIYLPMFEQDPRSFHTFKLAWRHYLDFGSSDYRAIVGEQLERWTTRMKGAIEKPMNATYWLLLMVGTYYRETLASRRVVTNLDEPSERVPVICIDSFVALSAVLFSPERQVLYAGMDPTPSYIRWLQHIGDQNSCRKDVKARQGEKRTTFEMNEVWDLPVIVIFYGRLQSRVREDNPLSWVGTPDLIKSYIGRYADDNRCGCQLEHAVRLYSFSCGLGQQAAHSSDRTDPEQPNSETAGKWFCWNGLKVCEIGVPMPWTQAAFLSPFLHTQQVAVLCPVHGPDARAHKAAEKLTKSASKAAEASEEAAQPSGRHSNSPTQAGHRYRSPSGLTRHGSRLVTHSEAGSVAGSAANSEDEDHDTSSVGTCAASVYGEGGGGKSVYGEGGGGGGGKRRESHYSQSSRSGNGRGGGSATGDAAGTRCTCGQFAINPFGQDPRRQKQDQDGQQAQATAGMDGGAAAHETRTALSAIGEYDLFHTFAATLAGGLNLSKMIMRLHFSIDPRAYENLPDPARRTWQDSIMPWYREFHRPDAQSRSRYNMLLCSVLRGLLGDGFTSGLHEESLDGLRVGQESQEESEATSQSLQTGGKQLLHAADSANAANKKGNGLLGSSTLGVPGGSPFSVRRPSGVGLALGSRPSAWKPSLEPGPGSSRIQGSAQLNSPLALAPREEASPSPQPDEAPASERPDVSGKKEKKEVAKTVVNYITSWTELNGVESLIGHRGHFENFNQWCHSAHLIPFLLRVYRRSGVAGLAPGQHVGGHKHGANPMHPLVLPTVPNFCYGHCYPLQKVLQYFYGGTEHIVCSIDDTKVVDSDRASLGLIAGQERLNNQCYFQIAPHEMMPAPDKGNDSSITSLKMASMAGLNQTMLQQLEAYVAENNKTKKATPSQVFASRRSVSMGSGGMPGLMKMTGAAAGQSQYSGSDHEGPKGSASVIALSKLRKAVKP</sequence>
<feature type="region of interest" description="Disordered" evidence="1">
    <location>
        <begin position="231"/>
        <end position="327"/>
    </location>
</feature>
<feature type="compositionally biased region" description="Basic and acidic residues" evidence="1">
    <location>
        <begin position="375"/>
        <end position="384"/>
    </location>
</feature>
<feature type="compositionally biased region" description="Basic and acidic residues" evidence="1">
    <location>
        <begin position="253"/>
        <end position="271"/>
    </location>
</feature>
<feature type="region of interest" description="Disordered" evidence="1">
    <location>
        <begin position="795"/>
        <end position="967"/>
    </location>
</feature>
<evidence type="ECO:0000256" key="1">
    <source>
        <dbReference type="SAM" id="MobiDB-lite"/>
    </source>
</evidence>
<organism evidence="2 3">
    <name type="scientific">Polarella glacialis</name>
    <name type="common">Dinoflagellate</name>
    <dbReference type="NCBI Taxonomy" id="89957"/>
    <lineage>
        <taxon>Eukaryota</taxon>
        <taxon>Sar</taxon>
        <taxon>Alveolata</taxon>
        <taxon>Dinophyceae</taxon>
        <taxon>Suessiales</taxon>
        <taxon>Suessiaceae</taxon>
        <taxon>Polarella</taxon>
    </lineage>
</organism>
<feature type="non-terminal residue" evidence="2">
    <location>
        <position position="1"/>
    </location>
</feature>
<feature type="region of interest" description="Disordered" evidence="1">
    <location>
        <begin position="1419"/>
        <end position="1439"/>
    </location>
</feature>
<name>A0A813D219_POLGL</name>
<feature type="region of interest" description="Disordered" evidence="1">
    <location>
        <begin position="15"/>
        <end position="49"/>
    </location>
</feature>
<feature type="compositionally biased region" description="Basic and acidic residues" evidence="1">
    <location>
        <begin position="296"/>
        <end position="308"/>
    </location>
</feature>
<evidence type="ECO:0000313" key="3">
    <source>
        <dbReference type="Proteomes" id="UP000654075"/>
    </source>
</evidence>
<feature type="region of interest" description="Disordered" evidence="1">
    <location>
        <begin position="1073"/>
        <end position="1095"/>
    </location>
</feature>
<feature type="region of interest" description="Disordered" evidence="1">
    <location>
        <begin position="184"/>
        <end position="219"/>
    </location>
</feature>
<feature type="compositionally biased region" description="Polar residues" evidence="1">
    <location>
        <begin position="1159"/>
        <end position="1169"/>
    </location>
</feature>
<gene>
    <name evidence="2" type="ORF">PGLA1383_LOCUS584</name>
</gene>
<comment type="caution">
    <text evidence="2">The sequence shown here is derived from an EMBL/GenBank/DDBJ whole genome shotgun (WGS) entry which is preliminary data.</text>
</comment>
<evidence type="ECO:0000313" key="2">
    <source>
        <dbReference type="EMBL" id="CAE8581564.1"/>
    </source>
</evidence>
<dbReference type="EMBL" id="CAJNNV010000135">
    <property type="protein sequence ID" value="CAE8581564.1"/>
    <property type="molecule type" value="Genomic_DNA"/>
</dbReference>